<feature type="coiled-coil region" evidence="1">
    <location>
        <begin position="328"/>
        <end position="380"/>
    </location>
</feature>
<name>A0AAD8AI37_DIPPU</name>
<feature type="region of interest" description="Disordered" evidence="2">
    <location>
        <begin position="1193"/>
        <end position="1213"/>
    </location>
</feature>
<feature type="domain" description="Fibronectin type-III" evidence="3">
    <location>
        <begin position="1673"/>
        <end position="1753"/>
    </location>
</feature>
<feature type="coiled-coil region" evidence="1">
    <location>
        <begin position="173"/>
        <end position="238"/>
    </location>
</feature>
<dbReference type="EMBL" id="JASPKZ010000808">
    <property type="protein sequence ID" value="KAJ9599451.1"/>
    <property type="molecule type" value="Genomic_DNA"/>
</dbReference>
<evidence type="ECO:0000259" key="3">
    <source>
        <dbReference type="PROSITE" id="PS50853"/>
    </source>
</evidence>
<feature type="compositionally biased region" description="Acidic residues" evidence="2">
    <location>
        <begin position="752"/>
        <end position="761"/>
    </location>
</feature>
<feature type="compositionally biased region" description="Polar residues" evidence="2">
    <location>
        <begin position="1630"/>
        <end position="1650"/>
    </location>
</feature>
<organism evidence="4 5">
    <name type="scientific">Diploptera punctata</name>
    <name type="common">Pacific beetle cockroach</name>
    <dbReference type="NCBI Taxonomy" id="6984"/>
    <lineage>
        <taxon>Eukaryota</taxon>
        <taxon>Metazoa</taxon>
        <taxon>Ecdysozoa</taxon>
        <taxon>Arthropoda</taxon>
        <taxon>Hexapoda</taxon>
        <taxon>Insecta</taxon>
        <taxon>Pterygota</taxon>
        <taxon>Neoptera</taxon>
        <taxon>Polyneoptera</taxon>
        <taxon>Dictyoptera</taxon>
        <taxon>Blattodea</taxon>
        <taxon>Blaberoidea</taxon>
        <taxon>Blaberidae</taxon>
        <taxon>Diplopterinae</taxon>
        <taxon>Diploptera</taxon>
    </lineage>
</organism>
<evidence type="ECO:0000256" key="1">
    <source>
        <dbReference type="SAM" id="Coils"/>
    </source>
</evidence>
<dbReference type="InterPro" id="IPR036116">
    <property type="entry name" value="FN3_sf"/>
</dbReference>
<keyword evidence="1" id="KW-0175">Coiled coil</keyword>
<feature type="compositionally biased region" description="Low complexity" evidence="2">
    <location>
        <begin position="674"/>
        <end position="686"/>
    </location>
</feature>
<dbReference type="PROSITE" id="PS50853">
    <property type="entry name" value="FN3"/>
    <property type="match status" value="1"/>
</dbReference>
<reference evidence="4" key="2">
    <citation type="submission" date="2023-05" db="EMBL/GenBank/DDBJ databases">
        <authorList>
            <person name="Fouks B."/>
        </authorList>
    </citation>
    <scope>NUCLEOTIDE SEQUENCE</scope>
    <source>
        <strain evidence="4">Stay&amp;Tobe</strain>
        <tissue evidence="4">Testes</tissue>
    </source>
</reference>
<evidence type="ECO:0000256" key="2">
    <source>
        <dbReference type="SAM" id="MobiDB-lite"/>
    </source>
</evidence>
<feature type="compositionally biased region" description="Basic and acidic residues" evidence="2">
    <location>
        <begin position="740"/>
        <end position="751"/>
    </location>
</feature>
<feature type="region of interest" description="Disordered" evidence="2">
    <location>
        <begin position="1570"/>
        <end position="1650"/>
    </location>
</feature>
<feature type="region of interest" description="Disordered" evidence="2">
    <location>
        <begin position="1155"/>
        <end position="1176"/>
    </location>
</feature>
<accession>A0AAD8AI37</accession>
<feature type="compositionally biased region" description="Polar residues" evidence="2">
    <location>
        <begin position="1155"/>
        <end position="1166"/>
    </location>
</feature>
<feature type="region of interest" description="Disordered" evidence="2">
    <location>
        <begin position="834"/>
        <end position="866"/>
    </location>
</feature>
<dbReference type="CDD" id="cd00063">
    <property type="entry name" value="FN3"/>
    <property type="match status" value="1"/>
</dbReference>
<reference evidence="4" key="1">
    <citation type="journal article" date="2023" name="IScience">
        <title>Live-bearing cockroach genome reveals convergent evolutionary mechanisms linked to viviparity in insects and beyond.</title>
        <authorList>
            <person name="Fouks B."/>
            <person name="Harrison M.C."/>
            <person name="Mikhailova A.A."/>
            <person name="Marchal E."/>
            <person name="English S."/>
            <person name="Carruthers M."/>
            <person name="Jennings E.C."/>
            <person name="Chiamaka E.L."/>
            <person name="Frigard R.A."/>
            <person name="Pippel M."/>
            <person name="Attardo G.M."/>
            <person name="Benoit J.B."/>
            <person name="Bornberg-Bauer E."/>
            <person name="Tobe S.S."/>
        </authorList>
    </citation>
    <scope>NUCLEOTIDE SEQUENCE</scope>
    <source>
        <strain evidence="4">Stay&amp;Tobe</strain>
    </source>
</reference>
<feature type="compositionally biased region" description="Basic and acidic residues" evidence="2">
    <location>
        <begin position="705"/>
        <end position="731"/>
    </location>
</feature>
<feature type="compositionally biased region" description="Acidic residues" evidence="2">
    <location>
        <begin position="648"/>
        <end position="658"/>
    </location>
</feature>
<evidence type="ECO:0000313" key="5">
    <source>
        <dbReference type="Proteomes" id="UP001233999"/>
    </source>
</evidence>
<feature type="coiled-coil region" evidence="1">
    <location>
        <begin position="55"/>
        <end position="110"/>
    </location>
</feature>
<protein>
    <recommendedName>
        <fullName evidence="3">Fibronectin type-III domain-containing protein</fullName>
    </recommendedName>
</protein>
<proteinExistence type="predicted"/>
<feature type="region of interest" description="Disordered" evidence="2">
    <location>
        <begin position="406"/>
        <end position="791"/>
    </location>
</feature>
<dbReference type="Proteomes" id="UP001233999">
    <property type="component" value="Unassembled WGS sequence"/>
</dbReference>
<gene>
    <name evidence="4" type="ORF">L9F63_010066</name>
</gene>
<feature type="compositionally biased region" description="Polar residues" evidence="2">
    <location>
        <begin position="1198"/>
        <end position="1209"/>
    </location>
</feature>
<dbReference type="SUPFAM" id="SSF49265">
    <property type="entry name" value="Fibronectin type III"/>
    <property type="match status" value="1"/>
</dbReference>
<feature type="compositionally biased region" description="Basic and acidic residues" evidence="2">
    <location>
        <begin position="836"/>
        <end position="866"/>
    </location>
</feature>
<sequence>MWRLVYGHSTETRTSRTSLDSRTTCNERRTHELPEKPFCSMTCPSRLSGTDCNEGSNWKEKTQQMKQKIQMLENQTGNMEAEIRDHVQLRNEYNNRIKNIENNFNDSKCSCEDTANSHRYMPRIPYGDKLYSQQQYGLADQKASSNVFNPSQQQFPCQKMDLQCLYSPKEMNIKEMKDKLAKLERSKLELLNKIRMLESKITQNSAIERENNELLKEVQNKQDEKMDLVQKLLSLQTKNHRLIGEIKDLHVDLETIRLENKFRLEKVVGSLEDELKKERELSNEFHTKVVTLEKIIDEMEISAEKEVQQMQTQLNNTIGNMYTLKQMNKELVEDFKNLQKYVDELQDVNRTLQSQQDMTVVEMSKIISDMQHELQELKEKLFTQTLPQITQQALVDNEKTRNKISQTLTVEPEPSEGDKQLTPEEPLTVEPEPSEADEQLTSEEPLTVEMEPSEDDKQMTPEEPLTVEPETSEGDKQPTFEEPLTVEMEPSEDDKQMTPEETLTVEPETSEGDEQLTSEEPLTVEMEPSEDDKQMTPEEPLTVEPETSEGDKQPTFEEPLTVEMEPSEDDKQMTPEEPLTIEPETYEGDKQLTPEEPLTVEPEPSEGGRQLAPEEPLTDEPEPSEGDRQLAPEFTDDVQLEPSTDEPQPSEDTNEELGADPNYDSKNQNTSAIELQNENDNNNQLDSRISYDKEELNNSKTGLQENEKYEEAKEMVELDENQDVKSQNEKFDLEDDQSTEIDKKESKKTDSDDYLDSESEPDNLKKAQTSQDDNNKDIETLVTESTAAQPIETYPTVVITKESHESIDSFLENERRPKMITFSDVIEAVAEDAITEDLKKKEEQKAEDITKDLKKKEQKAEDDITKDLKKKEEQKAEDGITKDLKEKEDQEPCICKKDCKPDSDIPETSSSTGNDKLAPPKEQNGKNVKKLCTCTFNCPLLTNGDTFISEEAFRPQIDNEPSSLQAKLQTGKDIIKDNVVSAIPQQNINLTDNISEADNIKKSQLRPVVNSSQENMKMPNTKTTEESCVCINKTVNPDKYNVSSKKTILENYCKCPNINISTQNAIKLNSDVSKKPISEIRKRSLHTGSSEVLEQISSNERQENYFIPQDERSKTINILFLKSGNGNMPSCKCLTLLDVMPTARGNDLESVNTEGTMATSSKQPNGFKSDQQQNNNKYSNSYQYINERKCNCPLHGSSRPQPHSNTASTGDKKSEDCQCLMSAILDTVLRLTDSLTVMQSKCRTKDIMIQSLADELNIRSGSGVFENLLTNLCMDESEFPRQPQDFDRIALCEYLKKPPGYVGELSYPKRPCIPPCPTKDKYPEISKYPKNQMQLPCRGPCSKKNGEDKFSQKPVLNVSCDDPCKASCSKRKHNQDLKNKTLCESECKATCSKPKSVKNGYSSMQLCNLTCEAPCKTISQKGFKQLQKNTNGFNNLLQECTAPCSNLSARDIISKIKEKPIGTSSSFPYPRGFKQGSINSGCSAPCASDRNQISRIKTTPSFVVCQAQCSKSTRGIKQERSRKSSIPPCKDSCYGPCKNDSKKTNFIKTNSTCVSDCMSSCAERGSKGNVNPFSDFIPSNEVPTSDVSQSEDENVKNQPSTSHVSSSKKEKVDDDDEASTAEASNAAEKMTSNGDEPSSAKASNSIKESDSSLASCHAPCAQTGLTPDTKIPPPSDLEVIHLTSIEAVLVSWKPPPIDDLRGYEVHMDGSMIKKVSRHRTTALLRRIECSCDINIKVYTITRISRSFNAATYP</sequence>
<feature type="region of interest" description="Disordered" evidence="2">
    <location>
        <begin position="895"/>
        <end position="924"/>
    </location>
</feature>
<feature type="region of interest" description="Disordered" evidence="2">
    <location>
        <begin position="1"/>
        <end position="27"/>
    </location>
</feature>
<dbReference type="InterPro" id="IPR003961">
    <property type="entry name" value="FN3_dom"/>
</dbReference>
<feature type="compositionally biased region" description="Acidic residues" evidence="2">
    <location>
        <begin position="432"/>
        <end position="441"/>
    </location>
</feature>
<comment type="caution">
    <text evidence="4">The sequence shown here is derived from an EMBL/GenBank/DDBJ whole genome shotgun (WGS) entry which is preliminary data.</text>
</comment>
<keyword evidence="5" id="KW-1185">Reference proteome</keyword>
<feature type="compositionally biased region" description="Polar residues" evidence="2">
    <location>
        <begin position="664"/>
        <end position="673"/>
    </location>
</feature>
<evidence type="ECO:0000313" key="4">
    <source>
        <dbReference type="EMBL" id="KAJ9599451.1"/>
    </source>
</evidence>
<feature type="compositionally biased region" description="Low complexity" evidence="2">
    <location>
        <begin position="15"/>
        <end position="24"/>
    </location>
</feature>
<feature type="compositionally biased region" description="Acidic residues" evidence="2">
    <location>
        <begin position="508"/>
        <end position="517"/>
    </location>
</feature>